<keyword evidence="6" id="KW-0963">Cytoplasm</keyword>
<dbReference type="GO" id="GO:0031114">
    <property type="term" value="P:regulation of microtubule depolymerization"/>
    <property type="evidence" value="ECO:0007669"/>
    <property type="project" value="UniProtKB-ARBA"/>
</dbReference>
<dbReference type="InterPro" id="IPR041569">
    <property type="entry name" value="AAA_lid_3"/>
</dbReference>
<evidence type="ECO:0000256" key="5">
    <source>
        <dbReference type="ARBA" id="ARBA00023136"/>
    </source>
</evidence>
<dbReference type="InterPro" id="IPR027417">
    <property type="entry name" value="P-loop_NTPase"/>
</dbReference>
<dbReference type="OMA" id="KSREPML"/>
<evidence type="ECO:0000256" key="6">
    <source>
        <dbReference type="ARBA" id="ARBA00023212"/>
    </source>
</evidence>
<keyword evidence="11" id="KW-0812">Transmembrane</keyword>
<reference evidence="13 14" key="1">
    <citation type="journal article" date="2016" name="Genome Biol. Evol.">
        <title>Gene Family Evolution Reflects Adaptation to Soil Environmental Stressors in the Genome of the Collembolan Orchesella cincta.</title>
        <authorList>
            <person name="Faddeeva-Vakhrusheva A."/>
            <person name="Derks M.F."/>
            <person name="Anvar S.Y."/>
            <person name="Agamennone V."/>
            <person name="Suring W."/>
            <person name="Smit S."/>
            <person name="van Straalen N.M."/>
            <person name="Roelofs D."/>
        </authorList>
    </citation>
    <scope>NUCLEOTIDE SEQUENCE [LARGE SCALE GENOMIC DNA]</scope>
    <source>
        <tissue evidence="13">Mixed pool</tissue>
    </source>
</reference>
<evidence type="ECO:0000256" key="11">
    <source>
        <dbReference type="SAM" id="Phobius"/>
    </source>
</evidence>
<keyword evidence="4" id="KW-0067">ATP-binding</keyword>
<keyword evidence="7" id="KW-0413">Isomerase</keyword>
<keyword evidence="5 11" id="KW-0472">Membrane</keyword>
<evidence type="ECO:0000313" key="14">
    <source>
        <dbReference type="Proteomes" id="UP000094527"/>
    </source>
</evidence>
<name>A0A1D2MLF5_ORCCI</name>
<feature type="non-terminal residue" evidence="13">
    <location>
        <position position="1"/>
    </location>
</feature>
<keyword evidence="3" id="KW-0547">Nucleotide-binding</keyword>
<keyword evidence="2" id="KW-0493">Microtubule</keyword>
<feature type="region of interest" description="Disordered" evidence="10">
    <location>
        <begin position="321"/>
        <end position="442"/>
    </location>
</feature>
<feature type="compositionally biased region" description="Polar residues" evidence="10">
    <location>
        <begin position="376"/>
        <end position="398"/>
    </location>
</feature>
<dbReference type="STRING" id="48709.A0A1D2MLF5"/>
<dbReference type="GO" id="GO:0051013">
    <property type="term" value="P:microtubule severing"/>
    <property type="evidence" value="ECO:0007669"/>
    <property type="project" value="UniProtKB-ARBA"/>
</dbReference>
<dbReference type="Gene3D" id="3.40.50.300">
    <property type="entry name" value="P-loop containing nucleotide triphosphate hydrolases"/>
    <property type="match status" value="1"/>
</dbReference>
<dbReference type="GO" id="GO:0005524">
    <property type="term" value="F:ATP binding"/>
    <property type="evidence" value="ECO:0007669"/>
    <property type="project" value="UniProtKB-KW"/>
</dbReference>
<accession>A0A1D2MLF5</accession>
<evidence type="ECO:0000256" key="10">
    <source>
        <dbReference type="SAM" id="MobiDB-lite"/>
    </source>
</evidence>
<dbReference type="Pfam" id="PF00004">
    <property type="entry name" value="AAA"/>
    <property type="match status" value="1"/>
</dbReference>
<organism evidence="13 14">
    <name type="scientific">Orchesella cincta</name>
    <name type="common">Springtail</name>
    <name type="synonym">Podura cincta</name>
    <dbReference type="NCBI Taxonomy" id="48709"/>
    <lineage>
        <taxon>Eukaryota</taxon>
        <taxon>Metazoa</taxon>
        <taxon>Ecdysozoa</taxon>
        <taxon>Arthropoda</taxon>
        <taxon>Hexapoda</taxon>
        <taxon>Collembola</taxon>
        <taxon>Entomobryomorpha</taxon>
        <taxon>Entomobryoidea</taxon>
        <taxon>Orchesellidae</taxon>
        <taxon>Orchesellinae</taxon>
        <taxon>Orchesella</taxon>
    </lineage>
</organism>
<feature type="compositionally biased region" description="Low complexity" evidence="10">
    <location>
        <begin position="356"/>
        <end position="368"/>
    </location>
</feature>
<keyword evidence="11" id="KW-1133">Transmembrane helix</keyword>
<dbReference type="OrthoDB" id="10251136at2759"/>
<dbReference type="GO" id="GO:0005874">
    <property type="term" value="C:microtubule"/>
    <property type="evidence" value="ECO:0007669"/>
    <property type="project" value="UniProtKB-KW"/>
</dbReference>
<feature type="transmembrane region" description="Helical" evidence="11">
    <location>
        <begin position="76"/>
        <end position="102"/>
    </location>
</feature>
<dbReference type="AlphaFoldDB" id="A0A1D2MLF5"/>
<dbReference type="Proteomes" id="UP000094527">
    <property type="component" value="Unassembled WGS sequence"/>
</dbReference>
<dbReference type="GO" id="GO:0008568">
    <property type="term" value="F:microtubule severing ATPase activity"/>
    <property type="evidence" value="ECO:0007669"/>
    <property type="project" value="UniProtKB-EC"/>
</dbReference>
<keyword evidence="6" id="KW-0206">Cytoskeleton</keyword>
<evidence type="ECO:0000259" key="12">
    <source>
        <dbReference type="SMART" id="SM00382"/>
    </source>
</evidence>
<comment type="caution">
    <text evidence="13">The sequence shown here is derived from an EMBL/GenBank/DDBJ whole genome shotgun (WGS) entry which is preliminary data.</text>
</comment>
<dbReference type="InterPro" id="IPR017179">
    <property type="entry name" value="Spastin"/>
</dbReference>
<feature type="compositionally biased region" description="Polar residues" evidence="10">
    <location>
        <begin position="420"/>
        <end position="432"/>
    </location>
</feature>
<dbReference type="Pfam" id="PF17862">
    <property type="entry name" value="AAA_lid_3"/>
    <property type="match status" value="1"/>
</dbReference>
<dbReference type="GO" id="GO:0005813">
    <property type="term" value="C:centrosome"/>
    <property type="evidence" value="ECO:0007669"/>
    <property type="project" value="UniProtKB-ARBA"/>
</dbReference>
<dbReference type="Gene3D" id="1.10.8.60">
    <property type="match status" value="1"/>
</dbReference>
<feature type="domain" description="AAA+ ATPase" evidence="12">
    <location>
        <begin position="499"/>
        <end position="635"/>
    </location>
</feature>
<evidence type="ECO:0000256" key="2">
    <source>
        <dbReference type="ARBA" id="ARBA00022701"/>
    </source>
</evidence>
<dbReference type="PANTHER" id="PTHR23074:SF86">
    <property type="entry name" value="SPASTIN"/>
    <property type="match status" value="1"/>
</dbReference>
<dbReference type="SMART" id="SM00382">
    <property type="entry name" value="AAA"/>
    <property type="match status" value="1"/>
</dbReference>
<comment type="catalytic activity">
    <reaction evidence="8">
        <text>n ATP + n H2O + a microtubule = n ADP + n phosphate + (n+1) alpha/beta tubulin heterodimers.</text>
        <dbReference type="EC" id="5.6.1.1"/>
    </reaction>
</comment>
<dbReference type="FunFam" id="3.40.50.300:FF:000093">
    <property type="entry name" value="Fidgetin-like 1"/>
    <property type="match status" value="1"/>
</dbReference>
<dbReference type="InterPro" id="IPR003959">
    <property type="entry name" value="ATPase_AAA_core"/>
</dbReference>
<dbReference type="GO" id="GO:0016887">
    <property type="term" value="F:ATP hydrolysis activity"/>
    <property type="evidence" value="ECO:0007669"/>
    <property type="project" value="InterPro"/>
</dbReference>
<dbReference type="HAMAP" id="MF_03021">
    <property type="entry name" value="Spastin"/>
    <property type="match status" value="1"/>
</dbReference>
<evidence type="ECO:0000256" key="3">
    <source>
        <dbReference type="ARBA" id="ARBA00022741"/>
    </source>
</evidence>
<feature type="compositionally biased region" description="Polar residues" evidence="10">
    <location>
        <begin position="1"/>
        <end position="15"/>
    </location>
</feature>
<dbReference type="Pfam" id="PF09336">
    <property type="entry name" value="Vps4_C"/>
    <property type="match status" value="1"/>
</dbReference>
<dbReference type="InterPro" id="IPR003593">
    <property type="entry name" value="AAA+_ATPase"/>
</dbReference>
<evidence type="ECO:0000313" key="13">
    <source>
        <dbReference type="EMBL" id="ODM93684.1"/>
    </source>
</evidence>
<feature type="region of interest" description="Disordered" evidence="10">
    <location>
        <begin position="1"/>
        <end position="49"/>
    </location>
</feature>
<evidence type="ECO:0000256" key="9">
    <source>
        <dbReference type="ARBA" id="ARBA00038871"/>
    </source>
</evidence>
<sequence>SPKRSLSQQDTSENTSIPSGGPPGFHPSPYRASPSRRGLGHHPTPPNATPASAYIYRTPQFSSVHQRNLYLASRPLVFVFDAFGVAIFQLFSILRTFLLLFWRPVSSYWRNRKEKCRGQPIVVAADYAYPSTAFQFSRHSSANHLFETITASSESEVTIMSSGGRNVAHATSMRGGPGLTDPLLAQQKKHHRKAYEYISKALRIDEDSSGELCLYYYYALLNTGLSVCTNSYVPMPSSKDIAVELYKRGIAELEKGIEIHCHGTGDQWEHAQRIQEKMIVNLSMAKERLEYLNHPIKDKLQEGPSLTRRCTDLIRETVSSISRPKTKPIPAKTVVRPTPPPPLKPTLKYETPQPARPSASNNSAAVASRKYDMTIRQPNTSGKSSTLPRNMGSKSTIPAVNPRGRIPTPPVSKKIGTRKPGQSSAITSTKGSQENKKMTHSIRSCDSKLAQLILDEIIEGGSPITWDDISGQETAKQALEEIVILPSLRPELFTGLRAPARGLLLFGPPGNGKTLLAKAVAHESNAKFFNISASSLTSKYVGDGEKLVRALFSVARELQPSIIFIDEVDSLLCERKESEHEASRRLKTEFLVEFDGLHSQAEERILVMGATNRPMELDDAALRRFPKRIYVSLPDHPTRIKLLKRLLSSHGDPLTDKELQELGTLTDGYSGSDLTNLAKDASLGPIRGLNSEELKSMDVSKVRRIAVKDFKESLKKVRPSVSPNMLRTLEVWNKSYGDVST</sequence>
<dbReference type="InterPro" id="IPR015415">
    <property type="entry name" value="Spast_Vps4_C"/>
</dbReference>
<protein>
    <recommendedName>
        <fullName evidence="9">microtubule-severing ATPase</fullName>
        <ecNumber evidence="9">5.6.1.1</ecNumber>
    </recommendedName>
</protein>
<dbReference type="InterPro" id="IPR050304">
    <property type="entry name" value="MT-severing_AAA_ATPase"/>
</dbReference>
<evidence type="ECO:0000256" key="7">
    <source>
        <dbReference type="ARBA" id="ARBA00023235"/>
    </source>
</evidence>
<dbReference type="CDD" id="cd19524">
    <property type="entry name" value="RecA-like_spastin"/>
    <property type="match status" value="1"/>
</dbReference>
<dbReference type="Gene3D" id="1.20.58.80">
    <property type="entry name" value="Phosphotransferase system, lactose/cellobiose-type IIA subunit"/>
    <property type="match status" value="1"/>
</dbReference>
<dbReference type="GO" id="GO:0000070">
    <property type="term" value="P:mitotic sister chromatid segregation"/>
    <property type="evidence" value="ECO:0007669"/>
    <property type="project" value="UniProtKB-ARBA"/>
</dbReference>
<evidence type="ECO:0000256" key="8">
    <source>
        <dbReference type="ARBA" id="ARBA00036378"/>
    </source>
</evidence>
<dbReference type="FunFam" id="1.10.8.60:FF:000022">
    <property type="entry name" value="Fidgetin like 1"/>
    <property type="match status" value="1"/>
</dbReference>
<keyword evidence="14" id="KW-1185">Reference proteome</keyword>
<dbReference type="PROSITE" id="PS00674">
    <property type="entry name" value="AAA"/>
    <property type="match status" value="1"/>
</dbReference>
<dbReference type="EMBL" id="LJIJ01000933">
    <property type="protein sequence ID" value="ODM93684.1"/>
    <property type="molecule type" value="Genomic_DNA"/>
</dbReference>
<evidence type="ECO:0000256" key="1">
    <source>
        <dbReference type="ARBA" id="ARBA00006914"/>
    </source>
</evidence>
<dbReference type="PANTHER" id="PTHR23074">
    <property type="entry name" value="AAA DOMAIN-CONTAINING"/>
    <property type="match status" value="1"/>
</dbReference>
<comment type="similarity">
    <text evidence="1">Belongs to the AAA ATPase family.</text>
</comment>
<dbReference type="SUPFAM" id="SSF52540">
    <property type="entry name" value="P-loop containing nucleoside triphosphate hydrolases"/>
    <property type="match status" value="1"/>
</dbReference>
<gene>
    <name evidence="13" type="ORF">Ocin01_12992</name>
</gene>
<dbReference type="InterPro" id="IPR003960">
    <property type="entry name" value="ATPase_AAA_CS"/>
</dbReference>
<proteinExistence type="inferred from homology"/>
<dbReference type="EC" id="5.6.1.1" evidence="9"/>
<evidence type="ECO:0000256" key="4">
    <source>
        <dbReference type="ARBA" id="ARBA00022840"/>
    </source>
</evidence>